<feature type="compositionally biased region" description="Pro residues" evidence="1">
    <location>
        <begin position="152"/>
        <end position="166"/>
    </location>
</feature>
<feature type="compositionally biased region" description="Low complexity" evidence="1">
    <location>
        <begin position="129"/>
        <end position="151"/>
    </location>
</feature>
<feature type="chain" id="PRO_5025331547" evidence="2">
    <location>
        <begin position="18"/>
        <end position="202"/>
    </location>
</feature>
<keyword evidence="2" id="KW-0732">Signal</keyword>
<feature type="non-terminal residue" evidence="3">
    <location>
        <position position="202"/>
    </location>
</feature>
<proteinExistence type="predicted"/>
<dbReference type="EMBL" id="VJMH01005375">
    <property type="protein sequence ID" value="KAF0696695.1"/>
    <property type="molecule type" value="Genomic_DNA"/>
</dbReference>
<feature type="compositionally biased region" description="Pro residues" evidence="1">
    <location>
        <begin position="176"/>
        <end position="190"/>
    </location>
</feature>
<evidence type="ECO:0000256" key="1">
    <source>
        <dbReference type="SAM" id="MobiDB-lite"/>
    </source>
</evidence>
<dbReference type="AlphaFoldDB" id="A0A6A4YI48"/>
<name>A0A6A4YI48_9STRA</name>
<feature type="signal peptide" evidence="2">
    <location>
        <begin position="1"/>
        <end position="17"/>
    </location>
</feature>
<organism evidence="3">
    <name type="scientific">Aphanomyces stellatus</name>
    <dbReference type="NCBI Taxonomy" id="120398"/>
    <lineage>
        <taxon>Eukaryota</taxon>
        <taxon>Sar</taxon>
        <taxon>Stramenopiles</taxon>
        <taxon>Oomycota</taxon>
        <taxon>Saprolegniomycetes</taxon>
        <taxon>Saprolegniales</taxon>
        <taxon>Verrucalvaceae</taxon>
        <taxon>Aphanomyces</taxon>
    </lineage>
</organism>
<evidence type="ECO:0000256" key="2">
    <source>
        <dbReference type="SAM" id="SignalP"/>
    </source>
</evidence>
<evidence type="ECO:0000313" key="3">
    <source>
        <dbReference type="EMBL" id="KAF0696695.1"/>
    </source>
</evidence>
<sequence>MVCTTAVLFAALAAVTAAPSPACVQVSTANSNWIGVTIDSNGDVGALVDPESSAFPTQEACDVFDFTSSSIVATCGCSMLSTKGYTGYDQANDFWCNTGAWALGVTSNGGSCVPTTPVATSIPTTISSPVATPVATPAPTHENAPSATPDITPSPTPAATPAPTPEETPSTTPESTPAPTPVATPVPTPEDTPSATPDSTPS</sequence>
<accession>A0A6A4YI48</accession>
<comment type="caution">
    <text evidence="3">The sequence shown here is derived from an EMBL/GenBank/DDBJ whole genome shotgun (WGS) entry which is preliminary data.</text>
</comment>
<feature type="region of interest" description="Disordered" evidence="1">
    <location>
        <begin position="122"/>
        <end position="202"/>
    </location>
</feature>
<protein>
    <submittedName>
        <fullName evidence="3">Uncharacterized protein</fullName>
    </submittedName>
</protein>
<gene>
    <name evidence="3" type="ORF">As57867_012503</name>
</gene>
<reference evidence="3" key="1">
    <citation type="submission" date="2019-06" db="EMBL/GenBank/DDBJ databases">
        <title>Genomics analysis of Aphanomyces spp. identifies a new class of oomycete effector associated with host adaptation.</title>
        <authorList>
            <person name="Gaulin E."/>
        </authorList>
    </citation>
    <scope>NUCLEOTIDE SEQUENCE</scope>
    <source>
        <strain evidence="3">CBS 578.67</strain>
    </source>
</reference>